<organism evidence="1 2">
    <name type="scientific">Cucumis melo var. makuwa</name>
    <name type="common">Oriental melon</name>
    <dbReference type="NCBI Taxonomy" id="1194695"/>
    <lineage>
        <taxon>Eukaryota</taxon>
        <taxon>Viridiplantae</taxon>
        <taxon>Streptophyta</taxon>
        <taxon>Embryophyta</taxon>
        <taxon>Tracheophyta</taxon>
        <taxon>Spermatophyta</taxon>
        <taxon>Magnoliopsida</taxon>
        <taxon>eudicotyledons</taxon>
        <taxon>Gunneridae</taxon>
        <taxon>Pentapetalae</taxon>
        <taxon>rosids</taxon>
        <taxon>fabids</taxon>
        <taxon>Cucurbitales</taxon>
        <taxon>Cucurbitaceae</taxon>
        <taxon>Benincaseae</taxon>
        <taxon>Cucumis</taxon>
    </lineage>
</organism>
<proteinExistence type="predicted"/>
<evidence type="ECO:0000313" key="2">
    <source>
        <dbReference type="Proteomes" id="UP000321393"/>
    </source>
</evidence>
<dbReference type="OrthoDB" id="1693841at2759"/>
<dbReference type="EMBL" id="SSTE01011804">
    <property type="protein sequence ID" value="KAA0050659.1"/>
    <property type="molecule type" value="Genomic_DNA"/>
</dbReference>
<protein>
    <submittedName>
        <fullName evidence="1">Uncharacterized protein</fullName>
    </submittedName>
</protein>
<evidence type="ECO:0000313" key="1">
    <source>
        <dbReference type="EMBL" id="KAA0050659.1"/>
    </source>
</evidence>
<comment type="caution">
    <text evidence="1">The sequence shown here is derived from an EMBL/GenBank/DDBJ whole genome shotgun (WGS) entry which is preliminary data.</text>
</comment>
<gene>
    <name evidence="1" type="ORF">E6C27_scaffold673G001380</name>
</gene>
<name>A0A5A7UAX4_CUCMM</name>
<accession>A0A5A7UAX4</accession>
<dbReference type="AlphaFoldDB" id="A0A5A7UAX4"/>
<dbReference type="Proteomes" id="UP000321393">
    <property type="component" value="Unassembled WGS sequence"/>
</dbReference>
<reference evidence="1 2" key="1">
    <citation type="submission" date="2019-08" db="EMBL/GenBank/DDBJ databases">
        <title>Draft genome sequences of two oriental melons (Cucumis melo L. var makuwa).</title>
        <authorList>
            <person name="Kwon S.-Y."/>
        </authorList>
    </citation>
    <scope>NUCLEOTIDE SEQUENCE [LARGE SCALE GENOMIC DNA]</scope>
    <source>
        <strain evidence="2">cv. SW 3</strain>
        <tissue evidence="1">Leaf</tissue>
    </source>
</reference>
<sequence length="176" mass="20065">MSVGNTIIPEAVVWHREILFINVSVLFYTELKTKGKRRREKRRAFTIRSSSPSVLSSLPSLAAVCHLSLYEHEEETEELRFEDETPMNVGAAEDAHNQMLELQSQPTPEGNQPLSEDEICDQSTQKEIGLQAKLNEALERIEMQDRNHQALASQVERKQKLIEDFARAQQGPSHDL</sequence>